<dbReference type="STRING" id="61635.BN85314250"/>
<dbReference type="Proteomes" id="UP000032737">
    <property type="component" value="Chromosome"/>
</dbReference>
<evidence type="ECO:0000256" key="1">
    <source>
        <dbReference type="SAM" id="Phobius"/>
    </source>
</evidence>
<dbReference type="HOGENOM" id="CLU_2766367_0_0_14"/>
<dbReference type="AlphaFoldDB" id="U4KQ03"/>
<protein>
    <submittedName>
        <fullName evidence="2">Uncharacterized protein</fullName>
    </submittedName>
</protein>
<proteinExistence type="predicted"/>
<keyword evidence="1" id="KW-0812">Transmembrane</keyword>
<feature type="transmembrane region" description="Helical" evidence="1">
    <location>
        <begin position="35"/>
        <end position="56"/>
    </location>
</feature>
<sequence length="69" mass="7667">MSTEVYVIYGLAVILTTVGLIKSPTKTKLGLKLTLIMNLTILIVFVISSYLIDYVISIDEVEKMLDKTS</sequence>
<name>U4KQ03_9MOLU</name>
<dbReference type="EMBL" id="FO681348">
    <property type="protein sequence ID" value="CCV66446.1"/>
    <property type="molecule type" value="Genomic_DNA"/>
</dbReference>
<dbReference type="KEGG" id="abra:BN85314250"/>
<dbReference type="RefSeq" id="WP_030005306.1">
    <property type="nucleotide sequence ID" value="NC_022549.1"/>
</dbReference>
<gene>
    <name evidence="2" type="ORF">BN85314250</name>
</gene>
<keyword evidence="1" id="KW-0472">Membrane</keyword>
<evidence type="ECO:0000313" key="3">
    <source>
        <dbReference type="Proteomes" id="UP000032737"/>
    </source>
</evidence>
<evidence type="ECO:0000313" key="2">
    <source>
        <dbReference type="EMBL" id="CCV66446.1"/>
    </source>
</evidence>
<keyword evidence="3" id="KW-1185">Reference proteome</keyword>
<feature type="transmembrane region" description="Helical" evidence="1">
    <location>
        <begin position="6"/>
        <end position="23"/>
    </location>
</feature>
<keyword evidence="1" id="KW-1133">Transmembrane helix</keyword>
<accession>U4KQ03</accession>
<reference evidence="2 3" key="1">
    <citation type="journal article" date="2013" name="J. Mol. Microbiol. Biotechnol.">
        <title>Analysis of the Complete Genomes of Acholeplasma brassicae , A. palmae and A. laidlawii and Their Comparison to the Obligate Parasites from ' Candidatus Phytoplasma'.</title>
        <authorList>
            <person name="Kube M."/>
            <person name="Siewert C."/>
            <person name="Migdoll A.M."/>
            <person name="Duduk B."/>
            <person name="Holz S."/>
            <person name="Rabus R."/>
            <person name="Seemuller E."/>
            <person name="Mitrovic J."/>
            <person name="Muller I."/>
            <person name="Buttner C."/>
            <person name="Reinhardt R."/>
        </authorList>
    </citation>
    <scope>NUCLEOTIDE SEQUENCE [LARGE SCALE GENOMIC DNA]</scope>
    <source>
        <strain evidence="3">0502</strain>
    </source>
</reference>
<organism evidence="2 3">
    <name type="scientific">Acholeplasma brassicae</name>
    <dbReference type="NCBI Taxonomy" id="61635"/>
    <lineage>
        <taxon>Bacteria</taxon>
        <taxon>Bacillati</taxon>
        <taxon>Mycoplasmatota</taxon>
        <taxon>Mollicutes</taxon>
        <taxon>Acholeplasmatales</taxon>
        <taxon>Acholeplasmataceae</taxon>
        <taxon>Acholeplasma</taxon>
    </lineage>
</organism>